<evidence type="ECO:0000256" key="1">
    <source>
        <dbReference type="ARBA" id="ARBA00023015"/>
    </source>
</evidence>
<dbReference type="SMART" id="SM00418">
    <property type="entry name" value="HTH_ARSR"/>
    <property type="match status" value="1"/>
</dbReference>
<dbReference type="SUPFAM" id="SSF46785">
    <property type="entry name" value="Winged helix' DNA-binding domain"/>
    <property type="match status" value="1"/>
</dbReference>
<reference evidence="5 6" key="1">
    <citation type="submission" date="2018-05" db="EMBL/GenBank/DDBJ databases">
        <title>Genomic Encyclopedia of Archaeal and Bacterial Type Strains, Phase II (KMG-II): from individual species to whole genera.</title>
        <authorList>
            <person name="Goeker M."/>
        </authorList>
    </citation>
    <scope>NUCLEOTIDE SEQUENCE [LARGE SCALE GENOMIC DNA]</scope>
    <source>
        <strain evidence="5 6">DSM 45184</strain>
    </source>
</reference>
<comment type="caution">
    <text evidence="5">The sequence shown here is derived from an EMBL/GenBank/DDBJ whole genome shotgun (WGS) entry which is preliminary data.</text>
</comment>
<dbReference type="InterPro" id="IPR051011">
    <property type="entry name" value="Metal_resp_trans_reg"/>
</dbReference>
<keyword evidence="2 5" id="KW-0238">DNA-binding</keyword>
<proteinExistence type="predicted"/>
<dbReference type="InterPro" id="IPR011991">
    <property type="entry name" value="ArsR-like_HTH"/>
</dbReference>
<feature type="domain" description="HTH arsR-type" evidence="4">
    <location>
        <begin position="3"/>
        <end position="98"/>
    </location>
</feature>
<evidence type="ECO:0000256" key="3">
    <source>
        <dbReference type="ARBA" id="ARBA00023163"/>
    </source>
</evidence>
<dbReference type="EMBL" id="QGGR01000021">
    <property type="protein sequence ID" value="PWK39778.1"/>
    <property type="molecule type" value="Genomic_DNA"/>
</dbReference>
<evidence type="ECO:0000256" key="2">
    <source>
        <dbReference type="ARBA" id="ARBA00023125"/>
    </source>
</evidence>
<dbReference type="PANTHER" id="PTHR43132">
    <property type="entry name" value="ARSENICAL RESISTANCE OPERON REPRESSOR ARSR-RELATED"/>
    <property type="match status" value="1"/>
</dbReference>
<dbReference type="OrthoDB" id="9810923at2"/>
<dbReference type="AlphaFoldDB" id="A0A316F4I7"/>
<dbReference type="InterPro" id="IPR036388">
    <property type="entry name" value="WH-like_DNA-bd_sf"/>
</dbReference>
<dbReference type="GO" id="GO:0003677">
    <property type="term" value="F:DNA binding"/>
    <property type="evidence" value="ECO:0007669"/>
    <property type="project" value="UniProtKB-KW"/>
</dbReference>
<dbReference type="GO" id="GO:0003700">
    <property type="term" value="F:DNA-binding transcription factor activity"/>
    <property type="evidence" value="ECO:0007669"/>
    <property type="project" value="InterPro"/>
</dbReference>
<dbReference type="Pfam" id="PF12840">
    <property type="entry name" value="HTH_20"/>
    <property type="match status" value="1"/>
</dbReference>
<dbReference type="NCBIfam" id="NF033788">
    <property type="entry name" value="HTH_metalloreg"/>
    <property type="match status" value="1"/>
</dbReference>
<dbReference type="PRINTS" id="PR00778">
    <property type="entry name" value="HTHARSR"/>
</dbReference>
<gene>
    <name evidence="5" type="ORF">BC793_12145</name>
</gene>
<keyword evidence="3" id="KW-0804">Transcription</keyword>
<dbReference type="Gene3D" id="1.10.10.10">
    <property type="entry name" value="Winged helix-like DNA-binding domain superfamily/Winged helix DNA-binding domain"/>
    <property type="match status" value="1"/>
</dbReference>
<dbReference type="RefSeq" id="WP_109600373.1">
    <property type="nucleotide sequence ID" value="NZ_BONA01000076.1"/>
</dbReference>
<dbReference type="PANTHER" id="PTHR43132:SF2">
    <property type="entry name" value="ARSENICAL RESISTANCE OPERON REPRESSOR ARSR-RELATED"/>
    <property type="match status" value="1"/>
</dbReference>
<dbReference type="InterPro" id="IPR036390">
    <property type="entry name" value="WH_DNA-bd_sf"/>
</dbReference>
<dbReference type="Proteomes" id="UP000245697">
    <property type="component" value="Unassembled WGS sequence"/>
</dbReference>
<evidence type="ECO:0000313" key="6">
    <source>
        <dbReference type="Proteomes" id="UP000245697"/>
    </source>
</evidence>
<keyword evidence="6" id="KW-1185">Reference proteome</keyword>
<organism evidence="5 6">
    <name type="scientific">Actinoplanes xinjiangensis</name>
    <dbReference type="NCBI Taxonomy" id="512350"/>
    <lineage>
        <taxon>Bacteria</taxon>
        <taxon>Bacillati</taxon>
        <taxon>Actinomycetota</taxon>
        <taxon>Actinomycetes</taxon>
        <taxon>Micromonosporales</taxon>
        <taxon>Micromonosporaceae</taxon>
        <taxon>Actinoplanes</taxon>
    </lineage>
</organism>
<evidence type="ECO:0000313" key="5">
    <source>
        <dbReference type="EMBL" id="PWK39778.1"/>
    </source>
</evidence>
<sequence length="114" mass="11763">MTTPAPLDGLTQDFLKALASETRQQIMLLFAGGRELTVGEIATACGLGQSTASEQLAVLRRGGLLTSTRDGKLVRYRADPTAIGARIAELQGYLACCCPPGAGSHPADPSGPHG</sequence>
<name>A0A316F4I7_9ACTN</name>
<dbReference type="PROSITE" id="PS50987">
    <property type="entry name" value="HTH_ARSR_2"/>
    <property type="match status" value="1"/>
</dbReference>
<evidence type="ECO:0000259" key="4">
    <source>
        <dbReference type="PROSITE" id="PS50987"/>
    </source>
</evidence>
<dbReference type="CDD" id="cd00090">
    <property type="entry name" value="HTH_ARSR"/>
    <property type="match status" value="1"/>
</dbReference>
<protein>
    <submittedName>
        <fullName evidence="5">DNA-binding transcriptional ArsR family regulator</fullName>
    </submittedName>
</protein>
<dbReference type="InterPro" id="IPR001845">
    <property type="entry name" value="HTH_ArsR_DNA-bd_dom"/>
</dbReference>
<keyword evidence="1" id="KW-0805">Transcription regulation</keyword>
<accession>A0A316F4I7</accession>